<evidence type="ECO:0008006" key="13">
    <source>
        <dbReference type="Google" id="ProtNLM"/>
    </source>
</evidence>
<protein>
    <recommendedName>
        <fullName evidence="13">Cytochrome P450</fullName>
    </recommendedName>
</protein>
<evidence type="ECO:0000256" key="10">
    <source>
        <dbReference type="ARBA" id="ARBA00023136"/>
    </source>
</evidence>
<evidence type="ECO:0000256" key="2">
    <source>
        <dbReference type="ARBA" id="ARBA00010617"/>
    </source>
</evidence>
<dbReference type="GO" id="GO:0005506">
    <property type="term" value="F:iron ion binding"/>
    <property type="evidence" value="ECO:0007669"/>
    <property type="project" value="InterPro"/>
</dbReference>
<evidence type="ECO:0000256" key="7">
    <source>
        <dbReference type="ARBA" id="ARBA00023002"/>
    </source>
</evidence>
<comment type="caution">
    <text evidence="11">The sequence shown here is derived from an EMBL/GenBank/DDBJ whole genome shotgun (WGS) entry which is preliminary data.</text>
</comment>
<dbReference type="AlphaFoldDB" id="A0AAP0EE00"/>
<evidence type="ECO:0000256" key="3">
    <source>
        <dbReference type="ARBA" id="ARBA00022617"/>
    </source>
</evidence>
<evidence type="ECO:0000256" key="4">
    <source>
        <dbReference type="ARBA" id="ARBA00022692"/>
    </source>
</evidence>
<evidence type="ECO:0000313" key="12">
    <source>
        <dbReference type="Proteomes" id="UP001417504"/>
    </source>
</evidence>
<evidence type="ECO:0000256" key="1">
    <source>
        <dbReference type="ARBA" id="ARBA00004370"/>
    </source>
</evidence>
<dbReference type="GO" id="GO:0016705">
    <property type="term" value="F:oxidoreductase activity, acting on paired donors, with incorporation or reduction of molecular oxygen"/>
    <property type="evidence" value="ECO:0007669"/>
    <property type="project" value="InterPro"/>
</dbReference>
<dbReference type="PANTHER" id="PTHR24282:SF135">
    <property type="entry name" value="CYTOCHROME P450 709B2"/>
    <property type="match status" value="1"/>
</dbReference>
<dbReference type="Proteomes" id="UP001417504">
    <property type="component" value="Unassembled WGS sequence"/>
</dbReference>
<dbReference type="SUPFAM" id="SSF48264">
    <property type="entry name" value="Cytochrome P450"/>
    <property type="match status" value="1"/>
</dbReference>
<name>A0AAP0EE00_9MAGN</name>
<keyword evidence="3" id="KW-0349">Heme</keyword>
<comment type="subcellular location">
    <subcellularLocation>
        <location evidence="1">Membrane</location>
    </subcellularLocation>
</comment>
<reference evidence="11 12" key="1">
    <citation type="submission" date="2024-01" db="EMBL/GenBank/DDBJ databases">
        <title>Genome assemblies of Stephania.</title>
        <authorList>
            <person name="Yang L."/>
        </authorList>
    </citation>
    <scope>NUCLEOTIDE SEQUENCE [LARGE SCALE GENOMIC DNA]</scope>
    <source>
        <strain evidence="11">QJT</strain>
        <tissue evidence="11">Leaf</tissue>
    </source>
</reference>
<proteinExistence type="inferred from homology"/>
<dbReference type="InterPro" id="IPR001128">
    <property type="entry name" value="Cyt_P450"/>
</dbReference>
<gene>
    <name evidence="11" type="ORF">Sjap_023587</name>
</gene>
<accession>A0AAP0EE00</accession>
<keyword evidence="10" id="KW-0472">Membrane</keyword>
<dbReference type="GO" id="GO:0044550">
    <property type="term" value="P:secondary metabolite biosynthetic process"/>
    <property type="evidence" value="ECO:0007669"/>
    <property type="project" value="UniProtKB-ARBA"/>
</dbReference>
<keyword evidence="9" id="KW-0503">Monooxygenase</keyword>
<dbReference type="GO" id="GO:0016020">
    <property type="term" value="C:membrane"/>
    <property type="evidence" value="ECO:0007669"/>
    <property type="project" value="UniProtKB-SubCell"/>
</dbReference>
<dbReference type="InterPro" id="IPR050665">
    <property type="entry name" value="Cytochrome_P450_Monooxygen"/>
</dbReference>
<keyword evidence="6" id="KW-1133">Transmembrane helix</keyword>
<dbReference type="GO" id="GO:0020037">
    <property type="term" value="F:heme binding"/>
    <property type="evidence" value="ECO:0007669"/>
    <property type="project" value="InterPro"/>
</dbReference>
<keyword evidence="12" id="KW-1185">Reference proteome</keyword>
<sequence>MKSKSDSKEGHGYEHDLLGLIMEATLSENGNATRMKLDAEEIIHEFGLREEVLICGSEVPDADKLSKLKLMTMVLHEALRLYEPVINFVRDSVDGVKVGNLMIPKNTTVCIGMAMIHHDKKYWGEDAKSSILGDLKMESQKLQTIQMQCLISQ</sequence>
<dbReference type="PANTHER" id="PTHR24282">
    <property type="entry name" value="CYTOCHROME P450 FAMILY MEMBER"/>
    <property type="match status" value="1"/>
</dbReference>
<keyword evidence="5" id="KW-0479">Metal-binding</keyword>
<evidence type="ECO:0000256" key="9">
    <source>
        <dbReference type="ARBA" id="ARBA00023033"/>
    </source>
</evidence>
<dbReference type="Pfam" id="PF00067">
    <property type="entry name" value="p450"/>
    <property type="match status" value="1"/>
</dbReference>
<keyword evidence="7" id="KW-0560">Oxidoreductase</keyword>
<evidence type="ECO:0000313" key="11">
    <source>
        <dbReference type="EMBL" id="KAK9090410.1"/>
    </source>
</evidence>
<comment type="similarity">
    <text evidence="2">Belongs to the cytochrome P450 family.</text>
</comment>
<dbReference type="InterPro" id="IPR036396">
    <property type="entry name" value="Cyt_P450_sf"/>
</dbReference>
<dbReference type="Gene3D" id="1.10.630.10">
    <property type="entry name" value="Cytochrome P450"/>
    <property type="match status" value="1"/>
</dbReference>
<dbReference type="EMBL" id="JBBNAE010000010">
    <property type="protein sequence ID" value="KAK9090410.1"/>
    <property type="molecule type" value="Genomic_DNA"/>
</dbReference>
<organism evidence="11 12">
    <name type="scientific">Stephania japonica</name>
    <dbReference type="NCBI Taxonomy" id="461633"/>
    <lineage>
        <taxon>Eukaryota</taxon>
        <taxon>Viridiplantae</taxon>
        <taxon>Streptophyta</taxon>
        <taxon>Embryophyta</taxon>
        <taxon>Tracheophyta</taxon>
        <taxon>Spermatophyta</taxon>
        <taxon>Magnoliopsida</taxon>
        <taxon>Ranunculales</taxon>
        <taxon>Menispermaceae</taxon>
        <taxon>Menispermoideae</taxon>
        <taxon>Cissampelideae</taxon>
        <taxon>Stephania</taxon>
    </lineage>
</organism>
<evidence type="ECO:0000256" key="5">
    <source>
        <dbReference type="ARBA" id="ARBA00022723"/>
    </source>
</evidence>
<keyword evidence="4" id="KW-0812">Transmembrane</keyword>
<evidence type="ECO:0000256" key="8">
    <source>
        <dbReference type="ARBA" id="ARBA00023004"/>
    </source>
</evidence>
<keyword evidence="8" id="KW-0408">Iron</keyword>
<dbReference type="GO" id="GO:0004497">
    <property type="term" value="F:monooxygenase activity"/>
    <property type="evidence" value="ECO:0007669"/>
    <property type="project" value="UniProtKB-KW"/>
</dbReference>
<evidence type="ECO:0000256" key="6">
    <source>
        <dbReference type="ARBA" id="ARBA00022989"/>
    </source>
</evidence>